<accession>A0ACC6PG51</accession>
<sequence>MNERENKEAPKPMSPDPAAPEPQLRLEAEQAKGLAAEADPAALGIETRRIEYGSDEYRLSLALRDGVLRKPLGRSIADDDLSGDAEALLLAAFAGERLVGTLMLRTKSGNLLQMKQVAVDESLRGINIGRKLVVYAEAEAARQGCFEMMLHAREVAVAFYEKLGYARDSEVFEEMGIPHYVMRKKLL</sequence>
<dbReference type="EMBL" id="JBBKAR010000046">
    <property type="protein sequence ID" value="MEJ8305879.1"/>
    <property type="molecule type" value="Genomic_DNA"/>
</dbReference>
<dbReference type="Proteomes" id="UP001380953">
    <property type="component" value="Unassembled WGS sequence"/>
</dbReference>
<name>A0ACC6PG51_9BACL</name>
<keyword evidence="2" id="KW-1185">Reference proteome</keyword>
<keyword evidence="1" id="KW-0808">Transferase</keyword>
<gene>
    <name evidence="1" type="ORF">WKI47_18365</name>
</gene>
<evidence type="ECO:0000313" key="2">
    <source>
        <dbReference type="Proteomes" id="UP001380953"/>
    </source>
</evidence>
<dbReference type="EC" id="2.3.1.-" evidence="1"/>
<protein>
    <submittedName>
        <fullName evidence="1">GNAT family N-acetyltransferase</fullName>
        <ecNumber evidence="1">2.3.1.-</ecNumber>
    </submittedName>
</protein>
<comment type="caution">
    <text evidence="1">The sequence shown here is derived from an EMBL/GenBank/DDBJ whole genome shotgun (WGS) entry which is preliminary data.</text>
</comment>
<organism evidence="1 2">
    <name type="scientific">Saccharibacillus sacchari</name>
    <dbReference type="NCBI Taxonomy" id="456493"/>
    <lineage>
        <taxon>Bacteria</taxon>
        <taxon>Bacillati</taxon>
        <taxon>Bacillota</taxon>
        <taxon>Bacilli</taxon>
        <taxon>Bacillales</taxon>
        <taxon>Paenibacillaceae</taxon>
        <taxon>Saccharibacillus</taxon>
    </lineage>
</organism>
<keyword evidence="1" id="KW-0012">Acyltransferase</keyword>
<evidence type="ECO:0000313" key="1">
    <source>
        <dbReference type="EMBL" id="MEJ8305879.1"/>
    </source>
</evidence>
<reference evidence="1" key="1">
    <citation type="submission" date="2024-03" db="EMBL/GenBank/DDBJ databases">
        <title>Whole genome sequecning of epiphytes from Marcgravia umbellata leaves.</title>
        <authorList>
            <person name="Kumar G."/>
            <person name="Savka M.A."/>
        </authorList>
    </citation>
    <scope>NUCLEOTIDE SEQUENCE</scope>
    <source>
        <strain evidence="1">RIT_BL5</strain>
    </source>
</reference>
<proteinExistence type="predicted"/>